<dbReference type="GO" id="GO:0015179">
    <property type="term" value="F:L-amino acid transmembrane transporter activity"/>
    <property type="evidence" value="ECO:0007669"/>
    <property type="project" value="TreeGrafter"/>
</dbReference>
<feature type="transmembrane region" description="Helical" evidence="5">
    <location>
        <begin position="298"/>
        <end position="317"/>
    </location>
</feature>
<keyword evidence="7" id="KW-1185">Reference proteome</keyword>
<keyword evidence="3 5" id="KW-1133">Transmembrane helix</keyword>
<name>A0A5N0TF94_9GAMM</name>
<dbReference type="EMBL" id="VYXP01000003">
    <property type="protein sequence ID" value="KAA9132787.1"/>
    <property type="molecule type" value="Genomic_DNA"/>
</dbReference>
<feature type="transmembrane region" description="Helical" evidence="5">
    <location>
        <begin position="52"/>
        <end position="83"/>
    </location>
</feature>
<feature type="transmembrane region" description="Helical" evidence="5">
    <location>
        <begin position="256"/>
        <end position="278"/>
    </location>
</feature>
<comment type="caution">
    <text evidence="6">The sequence shown here is derived from an EMBL/GenBank/DDBJ whole genome shotgun (WGS) entry which is preliminary data.</text>
</comment>
<proteinExistence type="predicted"/>
<feature type="transmembrane region" description="Helical" evidence="5">
    <location>
        <begin position="27"/>
        <end position="46"/>
    </location>
</feature>
<protein>
    <submittedName>
        <fullName evidence="6">Amino acid permease</fullName>
    </submittedName>
</protein>
<feature type="transmembrane region" description="Helical" evidence="5">
    <location>
        <begin position="149"/>
        <end position="169"/>
    </location>
</feature>
<gene>
    <name evidence="6" type="ORF">F3N42_06140</name>
</gene>
<evidence type="ECO:0000256" key="3">
    <source>
        <dbReference type="ARBA" id="ARBA00022989"/>
    </source>
</evidence>
<evidence type="ECO:0000313" key="6">
    <source>
        <dbReference type="EMBL" id="KAA9132787.1"/>
    </source>
</evidence>
<dbReference type="GO" id="GO:0016020">
    <property type="term" value="C:membrane"/>
    <property type="evidence" value="ECO:0007669"/>
    <property type="project" value="UniProtKB-SubCell"/>
</dbReference>
<feature type="transmembrane region" description="Helical" evidence="5">
    <location>
        <begin position="104"/>
        <end position="129"/>
    </location>
</feature>
<feature type="transmembrane region" description="Helical" evidence="5">
    <location>
        <begin position="443"/>
        <end position="462"/>
    </location>
</feature>
<evidence type="ECO:0000256" key="5">
    <source>
        <dbReference type="SAM" id="Phobius"/>
    </source>
</evidence>
<comment type="subcellular location">
    <subcellularLocation>
        <location evidence="1">Membrane</location>
        <topology evidence="1">Multi-pass membrane protein</topology>
    </subcellularLocation>
</comment>
<feature type="transmembrane region" description="Helical" evidence="5">
    <location>
        <begin position="220"/>
        <end position="244"/>
    </location>
</feature>
<evidence type="ECO:0000256" key="1">
    <source>
        <dbReference type="ARBA" id="ARBA00004141"/>
    </source>
</evidence>
<evidence type="ECO:0000313" key="7">
    <source>
        <dbReference type="Proteomes" id="UP000325372"/>
    </source>
</evidence>
<dbReference type="RefSeq" id="WP_150863509.1">
    <property type="nucleotide sequence ID" value="NZ_VYXP01000003.1"/>
</dbReference>
<feature type="transmembrane region" description="Helical" evidence="5">
    <location>
        <begin position="417"/>
        <end position="437"/>
    </location>
</feature>
<dbReference type="Pfam" id="PF13520">
    <property type="entry name" value="AA_permease_2"/>
    <property type="match status" value="1"/>
</dbReference>
<feature type="transmembrane region" description="Helical" evidence="5">
    <location>
        <begin position="356"/>
        <end position="374"/>
    </location>
</feature>
<dbReference type="PANTHER" id="PTHR11785">
    <property type="entry name" value="AMINO ACID TRANSPORTER"/>
    <property type="match status" value="1"/>
</dbReference>
<evidence type="ECO:0000256" key="2">
    <source>
        <dbReference type="ARBA" id="ARBA00022692"/>
    </source>
</evidence>
<keyword evidence="2 5" id="KW-0812">Transmembrane</keyword>
<organism evidence="6 7">
    <name type="scientific">Marinihelvus fidelis</name>
    <dbReference type="NCBI Taxonomy" id="2613842"/>
    <lineage>
        <taxon>Bacteria</taxon>
        <taxon>Pseudomonadati</taxon>
        <taxon>Pseudomonadota</taxon>
        <taxon>Gammaproteobacteria</taxon>
        <taxon>Chromatiales</taxon>
        <taxon>Wenzhouxiangellaceae</taxon>
        <taxon>Marinihelvus</taxon>
    </lineage>
</organism>
<reference evidence="6 7" key="1">
    <citation type="submission" date="2019-09" db="EMBL/GenBank/DDBJ databases">
        <title>Wenzhouxiangella sp. Genome sequencing and assembly.</title>
        <authorList>
            <person name="Zhang R."/>
        </authorList>
    </citation>
    <scope>NUCLEOTIDE SEQUENCE [LARGE SCALE GENOMIC DNA]</scope>
    <source>
        <strain evidence="6 7">W260</strain>
    </source>
</reference>
<sequence>MSDTKTTRTPADPMRSFSEDTDMKRDLGLLEAVSIVVNRIIGSGIFRTPAPIMAAVASTSLFGLVWALGGIVTIFGAVIYAELAAMMPRSGGPYEYLKMSYGPFWAFLRGWAMFFVSETASITAVALIFAEYLSAAWFLVNGVHLDKMVIFGVAFGTIWLLTAINMWGVQFSGWVQNIFSFVKIAAVGSIIGIAFTSWSTGNWANFITPLFPESFGGTTILAVGAALRYAFFAFSGWEGATYIAEEVKNPRRNLPLSLFIGIGGVMLLYLGANAAYLFQLPPERIAEAPWVATEVMTVAMGATGGILISVAVMINTFGNVNTQILCKARTWQAMARDGVFFDWFAKLHPTYRTPNNALIGQAGWATVLLVFAVLADNSYETMIDFFSATSTIFNILVFTSIWVLRRKYPDAHRPYRAWLYPWSLVGILAIYFAFLVITLITAFVPSIIGLGLTATGAVYYFFKVGFGRRAAGASAD</sequence>
<dbReference type="Gene3D" id="1.20.1740.10">
    <property type="entry name" value="Amino acid/polyamine transporter I"/>
    <property type="match status" value="1"/>
</dbReference>
<dbReference type="InterPro" id="IPR050598">
    <property type="entry name" value="AminoAcid_Transporter"/>
</dbReference>
<evidence type="ECO:0000256" key="4">
    <source>
        <dbReference type="ARBA" id="ARBA00023136"/>
    </source>
</evidence>
<feature type="transmembrane region" description="Helical" evidence="5">
    <location>
        <begin position="181"/>
        <end position="200"/>
    </location>
</feature>
<dbReference type="Proteomes" id="UP000325372">
    <property type="component" value="Unassembled WGS sequence"/>
</dbReference>
<accession>A0A5N0TF94</accession>
<dbReference type="PANTHER" id="PTHR11785:SF512">
    <property type="entry name" value="SOBREMESA, ISOFORM B"/>
    <property type="match status" value="1"/>
</dbReference>
<dbReference type="AlphaFoldDB" id="A0A5N0TF94"/>
<feature type="transmembrane region" description="Helical" evidence="5">
    <location>
        <begin position="386"/>
        <end position="405"/>
    </location>
</feature>
<dbReference type="PIRSF" id="PIRSF006060">
    <property type="entry name" value="AA_transporter"/>
    <property type="match status" value="1"/>
</dbReference>
<keyword evidence="4 5" id="KW-0472">Membrane</keyword>
<dbReference type="InterPro" id="IPR002293">
    <property type="entry name" value="AA/rel_permease1"/>
</dbReference>